<reference evidence="2 3" key="1">
    <citation type="submission" date="2016-11" db="EMBL/GenBank/DDBJ databases">
        <title>Draft Genome Sequences of Nine Cyanobacterial Strains from Diverse Habitats.</title>
        <authorList>
            <person name="Zhu T."/>
            <person name="Hou S."/>
            <person name="Lu X."/>
            <person name="Hess W.R."/>
        </authorList>
    </citation>
    <scope>NUCLEOTIDE SEQUENCE [LARGE SCALE GENOMIC DNA]</scope>
    <source>
        <strain evidence="2 3">NIES-592</strain>
    </source>
</reference>
<keyword evidence="1" id="KW-0472">Membrane</keyword>
<gene>
    <name evidence="2" type="ORF">NIES592_11750</name>
</gene>
<feature type="transmembrane region" description="Helical" evidence="1">
    <location>
        <begin position="77"/>
        <end position="96"/>
    </location>
</feature>
<dbReference type="OrthoDB" id="481082at2"/>
<sequence length="298" mass="32573">MNEPQHRISREIAAEVFQLAAELYAQKQQEYSLQELIMIGEEAQIPAEFIQQAVELIKAKQKNQEIQINNKTNRFKLAVLGVAATFITLIVGGWAYKQLSASNSSLKSPVAILPSENDSKVSGNVERYLMNKEGLVDGLLLSNGKQIKVPPHMSQQVVNAIKPGDAVDVVGKLGNSSVYGQQIEARTIMNNATKALVAKQPKQKKAKIPKPNDFINFRINEPVQHWLVNDKGEIRSAILTSGTQVHFAKPLAKSLNKVAKTGSQIKAEGVGRKTAHGSVLEVITLQIDGNLLPDANSI</sequence>
<comment type="caution">
    <text evidence="2">The sequence shown here is derived from an EMBL/GenBank/DDBJ whole genome shotgun (WGS) entry which is preliminary data.</text>
</comment>
<dbReference type="EMBL" id="MRCA01000005">
    <property type="protein sequence ID" value="OKH13992.1"/>
    <property type="molecule type" value="Genomic_DNA"/>
</dbReference>
<name>A0A1U7GZM6_9CYAN</name>
<accession>A0A1U7GZM6</accession>
<keyword evidence="3" id="KW-1185">Reference proteome</keyword>
<keyword evidence="1" id="KW-0812">Transmembrane</keyword>
<dbReference type="AlphaFoldDB" id="A0A1U7GZM6"/>
<evidence type="ECO:0000313" key="3">
    <source>
        <dbReference type="Proteomes" id="UP000186391"/>
    </source>
</evidence>
<dbReference type="Proteomes" id="UP000186391">
    <property type="component" value="Unassembled WGS sequence"/>
</dbReference>
<proteinExistence type="predicted"/>
<protein>
    <submittedName>
        <fullName evidence="2">Uncharacterized protein</fullName>
    </submittedName>
</protein>
<evidence type="ECO:0000256" key="1">
    <source>
        <dbReference type="SAM" id="Phobius"/>
    </source>
</evidence>
<keyword evidence="1" id="KW-1133">Transmembrane helix</keyword>
<evidence type="ECO:0000313" key="2">
    <source>
        <dbReference type="EMBL" id="OKH13992.1"/>
    </source>
</evidence>
<organism evidence="2 3">
    <name type="scientific">Fischerella major NIES-592</name>
    <dbReference type="NCBI Taxonomy" id="210994"/>
    <lineage>
        <taxon>Bacteria</taxon>
        <taxon>Bacillati</taxon>
        <taxon>Cyanobacteriota</taxon>
        <taxon>Cyanophyceae</taxon>
        <taxon>Nostocales</taxon>
        <taxon>Hapalosiphonaceae</taxon>
        <taxon>Fischerella</taxon>
    </lineage>
</organism>